<dbReference type="Pfam" id="PF14390">
    <property type="entry name" value="DUF4420"/>
    <property type="match status" value="1"/>
</dbReference>
<evidence type="ECO:0000313" key="1">
    <source>
        <dbReference type="EMBL" id="HJE91034.1"/>
    </source>
</evidence>
<protein>
    <submittedName>
        <fullName evidence="1">PD-(D/E)XK motif protein</fullName>
    </submittedName>
</protein>
<name>A0A921F6J9_9ACTN</name>
<accession>A0A921F6J9</accession>
<organism evidence="1 2">
    <name type="scientific">Dietzia timorensis</name>
    <dbReference type="NCBI Taxonomy" id="499555"/>
    <lineage>
        <taxon>Bacteria</taxon>
        <taxon>Bacillati</taxon>
        <taxon>Actinomycetota</taxon>
        <taxon>Actinomycetes</taxon>
        <taxon>Mycobacteriales</taxon>
        <taxon>Dietziaceae</taxon>
        <taxon>Dietzia</taxon>
    </lineage>
</organism>
<comment type="caution">
    <text evidence="1">The sequence shown here is derived from an EMBL/GenBank/DDBJ whole genome shotgun (WGS) entry which is preliminary data.</text>
</comment>
<proteinExistence type="predicted"/>
<dbReference type="RefSeq" id="WP_303912744.1">
    <property type="nucleotide sequence ID" value="NZ_DYXM01000161.1"/>
</dbReference>
<sequence length="296" mass="33034">MLELYPHSNVINLVLREHEITSAIDTGLRHVTVDSRLYDYTGTKTESVVSVKADVSTVEAAYFFLRSIAEQVQEQDVEPTTAIYQSIRAFKSLLLGSAVGSTRSEIGLLGEFLVLHELTKREIASFDRAVRAWLGPHNEEHDFAFGAGDIEVKATEKESRRHTISSATQLVETDGKRLAFASVQLTRTSEGGQTLAEAIAALRGAITDPELSRILRSRLQLAGVVPENEGNYTTRWTLRSPIEFYRVDDGFPRLTTHQFESMHERIDSVQYVINVDGLESLPDDDIRSLIGPTEEN</sequence>
<dbReference type="EMBL" id="DYXM01000161">
    <property type="protein sequence ID" value="HJE91034.1"/>
    <property type="molecule type" value="Genomic_DNA"/>
</dbReference>
<reference evidence="1" key="2">
    <citation type="submission" date="2021-09" db="EMBL/GenBank/DDBJ databases">
        <authorList>
            <person name="Gilroy R."/>
        </authorList>
    </citation>
    <scope>NUCLEOTIDE SEQUENCE</scope>
    <source>
        <strain evidence="1">ChiGjej1B1-18357</strain>
    </source>
</reference>
<gene>
    <name evidence="1" type="ORF">K8V11_08510</name>
</gene>
<dbReference type="InterPro" id="IPR025534">
    <property type="entry name" value="DUF4420"/>
</dbReference>
<dbReference type="AlphaFoldDB" id="A0A921F6J9"/>
<evidence type="ECO:0000313" key="2">
    <source>
        <dbReference type="Proteomes" id="UP000776650"/>
    </source>
</evidence>
<dbReference type="Proteomes" id="UP000776650">
    <property type="component" value="Unassembled WGS sequence"/>
</dbReference>
<reference evidence="1" key="1">
    <citation type="journal article" date="2021" name="PeerJ">
        <title>Extensive microbial diversity within the chicken gut microbiome revealed by metagenomics and culture.</title>
        <authorList>
            <person name="Gilroy R."/>
            <person name="Ravi A."/>
            <person name="Getino M."/>
            <person name="Pursley I."/>
            <person name="Horton D.L."/>
            <person name="Alikhan N.F."/>
            <person name="Baker D."/>
            <person name="Gharbi K."/>
            <person name="Hall N."/>
            <person name="Watson M."/>
            <person name="Adriaenssens E.M."/>
            <person name="Foster-Nyarko E."/>
            <person name="Jarju S."/>
            <person name="Secka A."/>
            <person name="Antonio M."/>
            <person name="Oren A."/>
            <person name="Chaudhuri R.R."/>
            <person name="La Ragione R."/>
            <person name="Hildebrand F."/>
            <person name="Pallen M.J."/>
        </authorList>
    </citation>
    <scope>NUCLEOTIDE SEQUENCE</scope>
    <source>
        <strain evidence="1">ChiGjej1B1-18357</strain>
    </source>
</reference>